<accession>A0A923HUC3</accession>
<reference evidence="1" key="1">
    <citation type="submission" date="2020-08" db="EMBL/GenBank/DDBJ databases">
        <title>Novel species isolated from subtropical streams in China.</title>
        <authorList>
            <person name="Lu H."/>
        </authorList>
    </citation>
    <scope>NUCLEOTIDE SEQUENCE</scope>
    <source>
        <strain evidence="1">LX22W</strain>
    </source>
</reference>
<evidence type="ECO:0000313" key="1">
    <source>
        <dbReference type="EMBL" id="MBC3880241.1"/>
    </source>
</evidence>
<comment type="caution">
    <text evidence="1">The sequence shown here is derived from an EMBL/GenBank/DDBJ whole genome shotgun (WGS) entry which is preliminary data.</text>
</comment>
<gene>
    <name evidence="1" type="ORF">H8K36_02540</name>
</gene>
<evidence type="ECO:0000313" key="2">
    <source>
        <dbReference type="Proteomes" id="UP000627446"/>
    </source>
</evidence>
<protein>
    <submittedName>
        <fullName evidence="1">Uncharacterized protein</fullName>
    </submittedName>
</protein>
<name>A0A923HUC3_9BURK</name>
<dbReference type="AlphaFoldDB" id="A0A923HUC3"/>
<organism evidence="1 2">
    <name type="scientific">Undibacterium nitidum</name>
    <dbReference type="NCBI Taxonomy" id="2762298"/>
    <lineage>
        <taxon>Bacteria</taxon>
        <taxon>Pseudomonadati</taxon>
        <taxon>Pseudomonadota</taxon>
        <taxon>Betaproteobacteria</taxon>
        <taxon>Burkholderiales</taxon>
        <taxon>Oxalobacteraceae</taxon>
        <taxon>Undibacterium</taxon>
    </lineage>
</organism>
<dbReference type="Proteomes" id="UP000627446">
    <property type="component" value="Unassembled WGS sequence"/>
</dbReference>
<sequence>MKNKACHQVSIANSKLGEVIICPECGVVHLSLQSISIRLDVDAFAELAQMVTQAQTIIEHAKQVSQDQRIHETPHNIH</sequence>
<keyword evidence="2" id="KW-1185">Reference proteome</keyword>
<dbReference type="RefSeq" id="WP_186915231.1">
    <property type="nucleotide sequence ID" value="NZ_JACOFZ010000001.1"/>
</dbReference>
<dbReference type="EMBL" id="JACOFZ010000001">
    <property type="protein sequence ID" value="MBC3880241.1"/>
    <property type="molecule type" value="Genomic_DNA"/>
</dbReference>
<proteinExistence type="predicted"/>